<proteinExistence type="predicted"/>
<organism evidence="1">
    <name type="scientific">Anguilla anguilla</name>
    <name type="common">European freshwater eel</name>
    <name type="synonym">Muraena anguilla</name>
    <dbReference type="NCBI Taxonomy" id="7936"/>
    <lineage>
        <taxon>Eukaryota</taxon>
        <taxon>Metazoa</taxon>
        <taxon>Chordata</taxon>
        <taxon>Craniata</taxon>
        <taxon>Vertebrata</taxon>
        <taxon>Euteleostomi</taxon>
        <taxon>Actinopterygii</taxon>
        <taxon>Neopterygii</taxon>
        <taxon>Teleostei</taxon>
        <taxon>Anguilliformes</taxon>
        <taxon>Anguillidae</taxon>
        <taxon>Anguilla</taxon>
    </lineage>
</organism>
<protein>
    <submittedName>
        <fullName evidence="1">Uncharacterized protein</fullName>
    </submittedName>
</protein>
<evidence type="ECO:0000313" key="1">
    <source>
        <dbReference type="EMBL" id="JAH85063.1"/>
    </source>
</evidence>
<reference evidence="1" key="2">
    <citation type="journal article" date="2015" name="Fish Shellfish Immunol.">
        <title>Early steps in the European eel (Anguilla anguilla)-Vibrio vulnificus interaction in the gills: Role of the RtxA13 toxin.</title>
        <authorList>
            <person name="Callol A."/>
            <person name="Pajuelo D."/>
            <person name="Ebbesson L."/>
            <person name="Teles M."/>
            <person name="MacKenzie S."/>
            <person name="Amaro C."/>
        </authorList>
    </citation>
    <scope>NUCLEOTIDE SEQUENCE</scope>
</reference>
<accession>A0A0E9W6G3</accession>
<dbReference type="AlphaFoldDB" id="A0A0E9W6G3"/>
<name>A0A0E9W6G3_ANGAN</name>
<dbReference type="EMBL" id="GBXM01023514">
    <property type="protein sequence ID" value="JAH85063.1"/>
    <property type="molecule type" value="Transcribed_RNA"/>
</dbReference>
<reference evidence="1" key="1">
    <citation type="submission" date="2014-11" db="EMBL/GenBank/DDBJ databases">
        <authorList>
            <person name="Amaro Gonzalez C."/>
        </authorList>
    </citation>
    <scope>NUCLEOTIDE SEQUENCE</scope>
</reference>
<sequence length="41" mass="4654">MMPAVKDSWRYLFIASVSGRDRENNRPLVGVVPGFRSMVQS</sequence>